<proteinExistence type="predicted"/>
<evidence type="ECO:0000313" key="1">
    <source>
        <dbReference type="EMBL" id="CAD8071172.1"/>
    </source>
</evidence>
<evidence type="ECO:0000313" key="2">
    <source>
        <dbReference type="Proteomes" id="UP000688137"/>
    </source>
</evidence>
<gene>
    <name evidence="1" type="ORF">PPRIM_AZ9-3.1.T0470010</name>
</gene>
<comment type="caution">
    <text evidence="1">The sequence shown here is derived from an EMBL/GenBank/DDBJ whole genome shotgun (WGS) entry which is preliminary data.</text>
</comment>
<dbReference type="Proteomes" id="UP000688137">
    <property type="component" value="Unassembled WGS sequence"/>
</dbReference>
<dbReference type="AlphaFoldDB" id="A0A8S1LXY9"/>
<sequence length="157" mass="19133">MSINMMLNQKQLQLMKSRWKILQDNKKNLQIDSSIFKTSFRFKDRIILELSSSKVIMLNCLKLQLLLILRIVFWNQLMFLTYLENSKEQLHKKMIYESIMCKNYNQQYLQSRMVQQIMIQIQRFQMIHKSLIYIKNCQIQKKENLQSRQDIKSKCCL</sequence>
<protein>
    <submittedName>
        <fullName evidence="1">Uncharacterized protein</fullName>
    </submittedName>
</protein>
<keyword evidence="2" id="KW-1185">Reference proteome</keyword>
<organism evidence="1 2">
    <name type="scientific">Paramecium primaurelia</name>
    <dbReference type="NCBI Taxonomy" id="5886"/>
    <lineage>
        <taxon>Eukaryota</taxon>
        <taxon>Sar</taxon>
        <taxon>Alveolata</taxon>
        <taxon>Ciliophora</taxon>
        <taxon>Intramacronucleata</taxon>
        <taxon>Oligohymenophorea</taxon>
        <taxon>Peniculida</taxon>
        <taxon>Parameciidae</taxon>
        <taxon>Paramecium</taxon>
    </lineage>
</organism>
<name>A0A8S1LXY9_PARPR</name>
<reference evidence="1" key="1">
    <citation type="submission" date="2021-01" db="EMBL/GenBank/DDBJ databases">
        <authorList>
            <consortium name="Genoscope - CEA"/>
            <person name="William W."/>
        </authorList>
    </citation>
    <scope>NUCLEOTIDE SEQUENCE</scope>
</reference>
<dbReference type="EMBL" id="CAJJDM010000047">
    <property type="protein sequence ID" value="CAD8071172.1"/>
    <property type="molecule type" value="Genomic_DNA"/>
</dbReference>
<accession>A0A8S1LXY9</accession>